<keyword evidence="1" id="KW-0238">DNA-binding</keyword>
<reference evidence="1" key="1">
    <citation type="submission" date="2022-01" db="EMBL/GenBank/DDBJ databases">
        <title>Nocardioidaceae gen. sp. A5X3R13.</title>
        <authorList>
            <person name="Lopez Marin M.A."/>
            <person name="Uhlik O."/>
        </authorList>
    </citation>
    <scope>NUCLEOTIDE SEQUENCE</scope>
    <source>
        <strain evidence="1">A5X3R13</strain>
    </source>
</reference>
<dbReference type="GO" id="GO:0003677">
    <property type="term" value="F:DNA binding"/>
    <property type="evidence" value="ECO:0007669"/>
    <property type="project" value="UniProtKB-KW"/>
</dbReference>
<dbReference type="PANTHER" id="PTHR38479">
    <property type="entry name" value="LMO0824 PROTEIN"/>
    <property type="match status" value="1"/>
</dbReference>
<evidence type="ECO:0000313" key="1">
    <source>
        <dbReference type="EMBL" id="UYM04983.1"/>
    </source>
</evidence>
<accession>A0AA46TGX7</accession>
<protein>
    <submittedName>
        <fullName evidence="1">Winged helix DNA-binding domain-containing protein</fullName>
    </submittedName>
</protein>
<dbReference type="EMBL" id="CP094970">
    <property type="protein sequence ID" value="UYM04983.1"/>
    <property type="molecule type" value="Genomic_DNA"/>
</dbReference>
<dbReference type="RefSeq" id="WP_271633746.1">
    <property type="nucleotide sequence ID" value="NZ_CP094970.1"/>
</dbReference>
<dbReference type="KEGG" id="sgrg:L0C25_21055"/>
<sequence>MLTISDDERRRRLQVRHRLSETDHATDPDDAAASLLALHASDPASVYLSVLARAPEAKLADVSAALYERRSLVRLMGMRRTLFVVPGDVVACVHYGAALPVADRLRRGIVKDLEKLPTDPAIEGDVDAWLTDLERATIEVLGVRRTATAAQISADEPRLRTAILPVSDKKYDIRRTINSRVLTMLGAYAHIVRGAPRGDWTSRAHSWEPASNWWPDGIEPLDPAAARAMLAQRWLRAFGPATIADLQWWTGWSLGHTRTAVAALDTVEVALAAGDGVVLADDLDETPEVAPRAALLPALDPTPMGWKHRDWYLGDHRDALFDRNGNIGPTVWWAGRVVGGWAIAPDGGVRWRLLADAGAEAEAAVAAEAGRLEPRLESTVVVPSFRTPLERDLSGA</sequence>
<organism evidence="1 2">
    <name type="scientific">Solicola gregarius</name>
    <dbReference type="NCBI Taxonomy" id="2908642"/>
    <lineage>
        <taxon>Bacteria</taxon>
        <taxon>Bacillati</taxon>
        <taxon>Actinomycetota</taxon>
        <taxon>Actinomycetes</taxon>
        <taxon>Propionibacteriales</taxon>
        <taxon>Nocardioidaceae</taxon>
        <taxon>Solicola</taxon>
    </lineage>
</organism>
<keyword evidence="2" id="KW-1185">Reference proteome</keyword>
<dbReference type="Proteomes" id="UP001164390">
    <property type="component" value="Chromosome"/>
</dbReference>
<dbReference type="InterPro" id="IPR009351">
    <property type="entry name" value="AlkZ-like"/>
</dbReference>
<dbReference type="Pfam" id="PF06224">
    <property type="entry name" value="AlkZ-like"/>
    <property type="match status" value="1"/>
</dbReference>
<proteinExistence type="predicted"/>
<name>A0AA46TGX7_9ACTN</name>
<evidence type="ECO:0000313" key="2">
    <source>
        <dbReference type="Proteomes" id="UP001164390"/>
    </source>
</evidence>
<dbReference type="PANTHER" id="PTHR38479:SF2">
    <property type="entry name" value="WINGED HELIX DNA-BINDING DOMAIN-CONTAINING PROTEIN"/>
    <property type="match status" value="1"/>
</dbReference>
<dbReference type="AlphaFoldDB" id="A0AA46TGX7"/>
<gene>
    <name evidence="1" type="ORF">L0C25_21055</name>
</gene>